<comment type="similarity">
    <text evidence="2">Belongs to the peptidase M13 family.</text>
</comment>
<keyword evidence="3" id="KW-0645">Protease</keyword>
<feature type="domain" description="Peptidase M13 C-terminal" evidence="9">
    <location>
        <begin position="492"/>
        <end position="692"/>
    </location>
</feature>
<keyword evidence="4" id="KW-0479">Metal-binding</keyword>
<name>A0A923HHK4_9BURK</name>
<feature type="domain" description="Peptidase M13 N-terminal" evidence="10">
    <location>
        <begin position="62"/>
        <end position="440"/>
    </location>
</feature>
<dbReference type="GO" id="GO:0005886">
    <property type="term" value="C:plasma membrane"/>
    <property type="evidence" value="ECO:0007669"/>
    <property type="project" value="TreeGrafter"/>
</dbReference>
<evidence type="ECO:0000256" key="7">
    <source>
        <dbReference type="ARBA" id="ARBA00023049"/>
    </source>
</evidence>
<accession>A0A923HHK4</accession>
<comment type="cofactor">
    <cofactor evidence="1">
        <name>Zn(2+)</name>
        <dbReference type="ChEBI" id="CHEBI:29105"/>
    </cofactor>
</comment>
<dbReference type="GO" id="GO:0016485">
    <property type="term" value="P:protein processing"/>
    <property type="evidence" value="ECO:0007669"/>
    <property type="project" value="TreeGrafter"/>
</dbReference>
<dbReference type="GO" id="GO:0046872">
    <property type="term" value="F:metal ion binding"/>
    <property type="evidence" value="ECO:0007669"/>
    <property type="project" value="UniProtKB-KW"/>
</dbReference>
<protein>
    <submittedName>
        <fullName evidence="11">M13 family metallopeptidase</fullName>
    </submittedName>
</protein>
<proteinExistence type="inferred from homology"/>
<feature type="chain" id="PRO_5037623126" evidence="8">
    <location>
        <begin position="35"/>
        <end position="696"/>
    </location>
</feature>
<evidence type="ECO:0000313" key="12">
    <source>
        <dbReference type="Proteomes" id="UP000634011"/>
    </source>
</evidence>
<keyword evidence="5" id="KW-0378">Hydrolase</keyword>
<dbReference type="InterPro" id="IPR000718">
    <property type="entry name" value="Peptidase_M13"/>
</dbReference>
<dbReference type="InterPro" id="IPR008753">
    <property type="entry name" value="Peptidase_M13_N"/>
</dbReference>
<dbReference type="PRINTS" id="PR00786">
    <property type="entry name" value="NEPRILYSIN"/>
</dbReference>
<evidence type="ECO:0000256" key="5">
    <source>
        <dbReference type="ARBA" id="ARBA00022801"/>
    </source>
</evidence>
<dbReference type="PANTHER" id="PTHR11733:SF167">
    <property type="entry name" value="FI17812P1-RELATED"/>
    <property type="match status" value="1"/>
</dbReference>
<evidence type="ECO:0000256" key="1">
    <source>
        <dbReference type="ARBA" id="ARBA00001947"/>
    </source>
</evidence>
<dbReference type="SUPFAM" id="SSF55486">
    <property type="entry name" value="Metalloproteases ('zincins'), catalytic domain"/>
    <property type="match status" value="1"/>
</dbReference>
<evidence type="ECO:0000256" key="4">
    <source>
        <dbReference type="ARBA" id="ARBA00022723"/>
    </source>
</evidence>
<dbReference type="InterPro" id="IPR018497">
    <property type="entry name" value="Peptidase_M13_C"/>
</dbReference>
<reference evidence="11" key="1">
    <citation type="submission" date="2020-08" db="EMBL/GenBank/DDBJ databases">
        <title>Novel species isolated from subtropical streams in China.</title>
        <authorList>
            <person name="Lu H."/>
        </authorList>
    </citation>
    <scope>NUCLEOTIDE SEQUENCE</scope>
    <source>
        <strain evidence="11">KACC 12607</strain>
    </source>
</reference>
<dbReference type="CDD" id="cd08662">
    <property type="entry name" value="M13"/>
    <property type="match status" value="1"/>
</dbReference>
<dbReference type="GO" id="GO:0004222">
    <property type="term" value="F:metalloendopeptidase activity"/>
    <property type="evidence" value="ECO:0007669"/>
    <property type="project" value="InterPro"/>
</dbReference>
<gene>
    <name evidence="11" type="ORF">H8K32_09245</name>
</gene>
<keyword evidence="8" id="KW-0732">Signal</keyword>
<dbReference type="EMBL" id="JACOFV010000007">
    <property type="protein sequence ID" value="MBC3862280.1"/>
    <property type="molecule type" value="Genomic_DNA"/>
</dbReference>
<evidence type="ECO:0000256" key="6">
    <source>
        <dbReference type="ARBA" id="ARBA00022833"/>
    </source>
</evidence>
<evidence type="ECO:0000259" key="10">
    <source>
        <dbReference type="Pfam" id="PF05649"/>
    </source>
</evidence>
<organism evidence="11 12">
    <name type="scientific">Undibacterium jejuense</name>
    <dbReference type="NCBI Taxonomy" id="1344949"/>
    <lineage>
        <taxon>Bacteria</taxon>
        <taxon>Pseudomonadati</taxon>
        <taxon>Pseudomonadota</taxon>
        <taxon>Betaproteobacteria</taxon>
        <taxon>Burkholderiales</taxon>
        <taxon>Oxalobacteraceae</taxon>
        <taxon>Undibacterium</taxon>
    </lineage>
</organism>
<evidence type="ECO:0000259" key="9">
    <source>
        <dbReference type="Pfam" id="PF01431"/>
    </source>
</evidence>
<sequence>MPLTFRRPQQVKAKVLSAIALMIAGTASTTHVYAAETAKAAAPSVLLSGIDSQYGDKSVKAQDDFYRHVNGGWLKTAQIPADRSSAGAFMDLREAVVPRLHTIIEGLSKAKNANGTDAQKISDLYASFMDTKHIESLGLKPLQSDFAKIDAFNDKKQLPALMAWMNLNSINVPYDIQVHQDNKDSTKYVLDISQSGLSLPDRDYYLKDDDAKLKDTREKYLKHIEKMLTMAGDKDAGKNASAILALETELAKIQWTKVELRDPIKAYNKVELSKLNEVTPGYDWDAYLSDLGVKGKIDYLIIGQPSYLTAMNKVLIATPIDTLKAYFKWNLLSSASGQLPKQFSEESFAFFGKILRGVPEQEIRWKRGVRLVDAGMGESLGKMYVDKYFPADSKAKMETLVNNLLLAYKNSVGTLDWMSPETKKEALSKLSTFMPKIGYPNKWKDYTSLQITKGDAVGNLRAIRSFAAKTELNKLGKPVDREEWGMTPQTVNAYYNPEMNEIVFPAAILQAPFFNPKADDAVNYGGIGAVIGHEISHGFDDQGAQYDGLGNLRDWWTKEDHEKFATKTAALVKQYSKFSPVPGYNVNGELTLGENIADNSGISIAYKAYQLSLGGKPAPVINGMTGDQRFFMGFAQVWRGKIREQEAIIRIKTDPHSPGEFRANGALQNMTPFYKAFDLKEGDKMYLPASERVSIW</sequence>
<keyword evidence="12" id="KW-1185">Reference proteome</keyword>
<keyword evidence="7" id="KW-0482">Metalloprotease</keyword>
<dbReference type="AlphaFoldDB" id="A0A923HHK4"/>
<dbReference type="Pfam" id="PF01431">
    <property type="entry name" value="Peptidase_M13"/>
    <property type="match status" value="1"/>
</dbReference>
<dbReference type="Gene3D" id="1.10.1380.10">
    <property type="entry name" value="Neutral endopeptidase , domain2"/>
    <property type="match status" value="1"/>
</dbReference>
<dbReference type="Pfam" id="PF05649">
    <property type="entry name" value="Peptidase_M13_N"/>
    <property type="match status" value="1"/>
</dbReference>
<feature type="signal peptide" evidence="8">
    <location>
        <begin position="1"/>
        <end position="34"/>
    </location>
</feature>
<evidence type="ECO:0000313" key="11">
    <source>
        <dbReference type="EMBL" id="MBC3862280.1"/>
    </source>
</evidence>
<dbReference type="PANTHER" id="PTHR11733">
    <property type="entry name" value="ZINC METALLOPROTEASE FAMILY M13 NEPRILYSIN-RELATED"/>
    <property type="match status" value="1"/>
</dbReference>
<dbReference type="Gene3D" id="3.40.390.10">
    <property type="entry name" value="Collagenase (Catalytic Domain)"/>
    <property type="match status" value="1"/>
</dbReference>
<dbReference type="PROSITE" id="PS51885">
    <property type="entry name" value="NEPRILYSIN"/>
    <property type="match status" value="1"/>
</dbReference>
<dbReference type="InterPro" id="IPR024079">
    <property type="entry name" value="MetalloPept_cat_dom_sf"/>
</dbReference>
<evidence type="ECO:0000256" key="3">
    <source>
        <dbReference type="ARBA" id="ARBA00022670"/>
    </source>
</evidence>
<comment type="caution">
    <text evidence="11">The sequence shown here is derived from an EMBL/GenBank/DDBJ whole genome shotgun (WGS) entry which is preliminary data.</text>
</comment>
<keyword evidence="6" id="KW-0862">Zinc</keyword>
<dbReference type="InterPro" id="IPR042089">
    <property type="entry name" value="Peptidase_M13_dom_2"/>
</dbReference>
<dbReference type="Proteomes" id="UP000634011">
    <property type="component" value="Unassembled WGS sequence"/>
</dbReference>
<evidence type="ECO:0000256" key="2">
    <source>
        <dbReference type="ARBA" id="ARBA00007357"/>
    </source>
</evidence>
<evidence type="ECO:0000256" key="8">
    <source>
        <dbReference type="SAM" id="SignalP"/>
    </source>
</evidence>